<protein>
    <submittedName>
        <fullName evidence="2">Glutaredoxin domain-containing protein</fullName>
    </submittedName>
</protein>
<feature type="domain" description="Glutaredoxin" evidence="1">
    <location>
        <begin position="7"/>
        <end position="61"/>
    </location>
</feature>
<organism evidence="2 3">
    <name type="scientific">Corynebacterium hansenii</name>
    <dbReference type="NCBI Taxonomy" id="394964"/>
    <lineage>
        <taxon>Bacteria</taxon>
        <taxon>Bacillati</taxon>
        <taxon>Actinomycetota</taxon>
        <taxon>Actinomycetes</taxon>
        <taxon>Mycobacteriales</taxon>
        <taxon>Corynebacteriaceae</taxon>
        <taxon>Corynebacterium</taxon>
    </lineage>
</organism>
<evidence type="ECO:0000313" key="2">
    <source>
        <dbReference type="EMBL" id="MFC3848873.1"/>
    </source>
</evidence>
<dbReference type="InterPro" id="IPR002109">
    <property type="entry name" value="Glutaredoxin"/>
</dbReference>
<dbReference type="Proteomes" id="UP001595751">
    <property type="component" value="Unassembled WGS sequence"/>
</dbReference>
<dbReference type="InterPro" id="IPR036249">
    <property type="entry name" value="Thioredoxin-like_sf"/>
</dbReference>
<name>A0ABV7ZK10_9CORY</name>
<accession>A0ABV7ZK10</accession>
<dbReference type="SUPFAM" id="SSF52833">
    <property type="entry name" value="Thioredoxin-like"/>
    <property type="match status" value="1"/>
</dbReference>
<gene>
    <name evidence="2" type="ORF">ACFORJ_01650</name>
</gene>
<evidence type="ECO:0000259" key="1">
    <source>
        <dbReference type="Pfam" id="PF00462"/>
    </source>
</evidence>
<comment type="caution">
    <text evidence="2">The sequence shown here is derived from an EMBL/GenBank/DDBJ whole genome shotgun (WGS) entry which is preliminary data.</text>
</comment>
<dbReference type="Pfam" id="PF00462">
    <property type="entry name" value="Glutaredoxin"/>
    <property type="match status" value="1"/>
</dbReference>
<dbReference type="CDD" id="cd02976">
    <property type="entry name" value="NrdH"/>
    <property type="match status" value="1"/>
</dbReference>
<dbReference type="PROSITE" id="PS51354">
    <property type="entry name" value="GLUTAREDOXIN_2"/>
    <property type="match status" value="1"/>
</dbReference>
<sequence length="92" mass="10204">MTPDRMITVYTAPSCMQCHATKRHLRRAGVDFKLVDVTRDAVGRFAVEQLGYSMLPVVTVDLPDGLDHWSGYRPDMLDAAITVATEALEVLP</sequence>
<evidence type="ECO:0000313" key="3">
    <source>
        <dbReference type="Proteomes" id="UP001595751"/>
    </source>
</evidence>
<dbReference type="EMBL" id="JBHRZN010000001">
    <property type="protein sequence ID" value="MFC3848873.1"/>
    <property type="molecule type" value="Genomic_DNA"/>
</dbReference>
<keyword evidence="3" id="KW-1185">Reference proteome</keyword>
<reference evidence="3" key="1">
    <citation type="journal article" date="2019" name="Int. J. Syst. Evol. Microbiol.">
        <title>The Global Catalogue of Microorganisms (GCM) 10K type strain sequencing project: providing services to taxonomists for standard genome sequencing and annotation.</title>
        <authorList>
            <consortium name="The Broad Institute Genomics Platform"/>
            <consortium name="The Broad Institute Genome Sequencing Center for Infectious Disease"/>
            <person name="Wu L."/>
            <person name="Ma J."/>
        </authorList>
    </citation>
    <scope>NUCLEOTIDE SEQUENCE [LARGE SCALE GENOMIC DNA]</scope>
    <source>
        <strain evidence="3">CCUG 53252</strain>
    </source>
</reference>
<proteinExistence type="predicted"/>
<dbReference type="RefSeq" id="WP_353959823.1">
    <property type="nucleotide sequence ID" value="NZ_CP047211.1"/>
</dbReference>
<dbReference type="Gene3D" id="3.40.30.10">
    <property type="entry name" value="Glutaredoxin"/>
    <property type="match status" value="1"/>
</dbReference>